<dbReference type="Proteomes" id="UP000322667">
    <property type="component" value="Chromosome D11"/>
</dbReference>
<dbReference type="AlphaFoldDB" id="A0A5D2ILE2"/>
<keyword evidence="2" id="KW-1185">Reference proteome</keyword>
<evidence type="ECO:0000313" key="2">
    <source>
        <dbReference type="Proteomes" id="UP000322667"/>
    </source>
</evidence>
<sequence length="100" mass="11193">MGFRPKAIVTSPQAVVGTTETLGFQPVLEFTRRPNLCIPKEQRRRIFSPSIGLTPTTERSLRRWAHGANRSWASLSKETYHLGAKRGLLRAVCVPRAHIG</sequence>
<gene>
    <name evidence="1" type="ORF">ES332_D11G120900v1</name>
</gene>
<name>A0A5D2ILE2_GOSTO</name>
<dbReference type="EMBL" id="CM017633">
    <property type="protein sequence ID" value="TYH43328.1"/>
    <property type="molecule type" value="Genomic_DNA"/>
</dbReference>
<evidence type="ECO:0000313" key="1">
    <source>
        <dbReference type="EMBL" id="TYH43328.1"/>
    </source>
</evidence>
<reference evidence="1 2" key="1">
    <citation type="submission" date="2019-07" db="EMBL/GenBank/DDBJ databases">
        <title>WGS assembly of Gossypium tomentosum.</title>
        <authorList>
            <person name="Chen Z.J."/>
            <person name="Sreedasyam A."/>
            <person name="Ando A."/>
            <person name="Song Q."/>
            <person name="De L."/>
            <person name="Hulse-Kemp A."/>
            <person name="Ding M."/>
            <person name="Ye W."/>
            <person name="Kirkbride R."/>
            <person name="Jenkins J."/>
            <person name="Plott C."/>
            <person name="Lovell J."/>
            <person name="Lin Y.-M."/>
            <person name="Vaughn R."/>
            <person name="Liu B."/>
            <person name="Li W."/>
            <person name="Simpson S."/>
            <person name="Scheffler B."/>
            <person name="Saski C."/>
            <person name="Grover C."/>
            <person name="Hu G."/>
            <person name="Conover J."/>
            <person name="Carlson J."/>
            <person name="Shu S."/>
            <person name="Boston L."/>
            <person name="Williams M."/>
            <person name="Peterson D."/>
            <person name="Mcgee K."/>
            <person name="Jones D."/>
            <person name="Wendel J."/>
            <person name="Stelly D."/>
            <person name="Grimwood J."/>
            <person name="Schmutz J."/>
        </authorList>
    </citation>
    <scope>NUCLEOTIDE SEQUENCE [LARGE SCALE GENOMIC DNA]</scope>
    <source>
        <strain evidence="1">7179.01</strain>
    </source>
</reference>
<protein>
    <submittedName>
        <fullName evidence="1">Uncharacterized protein</fullName>
    </submittedName>
</protein>
<accession>A0A5D2ILE2</accession>
<organism evidence="1 2">
    <name type="scientific">Gossypium tomentosum</name>
    <name type="common">Hawaiian cotton</name>
    <name type="synonym">Gossypium sandvicense</name>
    <dbReference type="NCBI Taxonomy" id="34277"/>
    <lineage>
        <taxon>Eukaryota</taxon>
        <taxon>Viridiplantae</taxon>
        <taxon>Streptophyta</taxon>
        <taxon>Embryophyta</taxon>
        <taxon>Tracheophyta</taxon>
        <taxon>Spermatophyta</taxon>
        <taxon>Magnoliopsida</taxon>
        <taxon>eudicotyledons</taxon>
        <taxon>Gunneridae</taxon>
        <taxon>Pentapetalae</taxon>
        <taxon>rosids</taxon>
        <taxon>malvids</taxon>
        <taxon>Malvales</taxon>
        <taxon>Malvaceae</taxon>
        <taxon>Malvoideae</taxon>
        <taxon>Gossypium</taxon>
    </lineage>
</organism>
<proteinExistence type="predicted"/>